<evidence type="ECO:0000313" key="7">
    <source>
        <dbReference type="Proteomes" id="UP001149822"/>
    </source>
</evidence>
<dbReference type="InterPro" id="IPR012893">
    <property type="entry name" value="HipA-like_C"/>
</dbReference>
<keyword evidence="7" id="KW-1185">Reference proteome</keyword>
<dbReference type="InterPro" id="IPR017508">
    <property type="entry name" value="HipA_N1"/>
</dbReference>
<evidence type="ECO:0000256" key="2">
    <source>
        <dbReference type="ARBA" id="ARBA00022679"/>
    </source>
</evidence>
<reference evidence="6" key="1">
    <citation type="submission" date="2022-12" db="EMBL/GenBank/DDBJ databases">
        <title>Paracoccus sp. EF6 isolated from a lake water.</title>
        <authorList>
            <person name="Liu H."/>
        </authorList>
    </citation>
    <scope>NUCLEOTIDE SEQUENCE</scope>
    <source>
        <strain evidence="6">EF6</strain>
    </source>
</reference>
<feature type="domain" description="HipA-like C-terminal" evidence="4">
    <location>
        <begin position="140"/>
        <end position="375"/>
    </location>
</feature>
<evidence type="ECO:0000259" key="5">
    <source>
        <dbReference type="Pfam" id="PF13657"/>
    </source>
</evidence>
<dbReference type="NCBIfam" id="TIGR03071">
    <property type="entry name" value="couple_hipA"/>
    <property type="match status" value="1"/>
</dbReference>
<accession>A0ABT4J5I7</accession>
<evidence type="ECO:0000256" key="3">
    <source>
        <dbReference type="ARBA" id="ARBA00022777"/>
    </source>
</evidence>
<evidence type="ECO:0000313" key="6">
    <source>
        <dbReference type="EMBL" id="MCZ0962388.1"/>
    </source>
</evidence>
<keyword evidence="2" id="KW-0808">Transferase</keyword>
<sequence>MKLYFEDLEVGEIETPDGEAPYFEYADAWLADVDAFPLSSTMPKSEKRHGWRTLAPWLINLLPENSDDLKAIARNLDVPSEDVLALLERVGRDTSGAISFAQRGERGADVIPVNGEGDLVRIIEELPAKPFLAGDEGVSMSLAGVQTKLAVRVSEDGCLGIPINGAASSHILKPDSPRLAGGVQNEALCLTLARLCGIEAPEVTTGRAGERTYLLVTRYDRVMSGKDLRRTHQEDFCQALGYPPSAKYQHGAGYKGKKVKFRDMMDRLRALNPSEAETLWDRMVFNVLCCNTDAHAKNYSIHIFGDAYEMTPIYDVMCAEAWPGITPYLAFDVDSQRKWRDIEGRHWAREARACGFAARFGPESAGNMARRILSNLDEAVALVRDMPAGEHAMLGEFQGAIRGCCDHTLKVLNRYDGKV</sequence>
<gene>
    <name evidence="6" type="ORF">OU682_12240</name>
</gene>
<dbReference type="RefSeq" id="WP_268942411.1">
    <property type="nucleotide sequence ID" value="NZ_JAPTYD010000016.1"/>
</dbReference>
<dbReference type="Pfam" id="PF07804">
    <property type="entry name" value="HipA_C"/>
    <property type="match status" value="1"/>
</dbReference>
<dbReference type="PANTHER" id="PTHR37419:SF1">
    <property type="entry name" value="SERINE_THREONINE-PROTEIN KINASE TOXIN HIPA"/>
    <property type="match status" value="1"/>
</dbReference>
<dbReference type="Gene3D" id="1.10.1070.20">
    <property type="match status" value="1"/>
</dbReference>
<protein>
    <submittedName>
        <fullName evidence="6">HipA domain-containing protein</fullName>
    </submittedName>
</protein>
<name>A0ABT4J5I7_9RHOB</name>
<comment type="similarity">
    <text evidence="1">Belongs to the HipA Ser/Thr kinase family.</text>
</comment>
<comment type="caution">
    <text evidence="6">The sequence shown here is derived from an EMBL/GenBank/DDBJ whole genome shotgun (WGS) entry which is preliminary data.</text>
</comment>
<dbReference type="Pfam" id="PF13657">
    <property type="entry name" value="Couple_hipA"/>
    <property type="match status" value="1"/>
</dbReference>
<dbReference type="PANTHER" id="PTHR37419">
    <property type="entry name" value="SERINE/THREONINE-PROTEIN KINASE TOXIN HIPA"/>
    <property type="match status" value="1"/>
</dbReference>
<evidence type="ECO:0000259" key="4">
    <source>
        <dbReference type="Pfam" id="PF07804"/>
    </source>
</evidence>
<dbReference type="InterPro" id="IPR052028">
    <property type="entry name" value="HipA_Ser/Thr_kinase"/>
</dbReference>
<keyword evidence="3" id="KW-0418">Kinase</keyword>
<dbReference type="Proteomes" id="UP001149822">
    <property type="component" value="Unassembled WGS sequence"/>
</dbReference>
<evidence type="ECO:0000256" key="1">
    <source>
        <dbReference type="ARBA" id="ARBA00010164"/>
    </source>
</evidence>
<proteinExistence type="inferred from homology"/>
<organism evidence="6 7">
    <name type="scientific">Paracoccus benzoatiresistens</name>
    <dbReference type="NCBI Taxonomy" id="2997341"/>
    <lineage>
        <taxon>Bacteria</taxon>
        <taxon>Pseudomonadati</taxon>
        <taxon>Pseudomonadota</taxon>
        <taxon>Alphaproteobacteria</taxon>
        <taxon>Rhodobacterales</taxon>
        <taxon>Paracoccaceae</taxon>
        <taxon>Paracoccus</taxon>
    </lineage>
</organism>
<feature type="domain" description="HipA N-terminal subdomain 1" evidence="5">
    <location>
        <begin position="3"/>
        <end position="100"/>
    </location>
</feature>
<dbReference type="EMBL" id="JAPTYD010000016">
    <property type="protein sequence ID" value="MCZ0962388.1"/>
    <property type="molecule type" value="Genomic_DNA"/>
</dbReference>